<feature type="modified residue" description="4-aspartylphosphate" evidence="2">
    <location>
        <position position="59"/>
    </location>
</feature>
<dbReference type="OrthoDB" id="1524091at2"/>
<dbReference type="GO" id="GO:0000160">
    <property type="term" value="P:phosphorelay signal transduction system"/>
    <property type="evidence" value="ECO:0007669"/>
    <property type="project" value="InterPro"/>
</dbReference>
<dbReference type="InterPro" id="IPR011006">
    <property type="entry name" value="CheY-like_superfamily"/>
</dbReference>
<evidence type="ECO:0000313" key="5">
    <source>
        <dbReference type="EMBL" id="TXD78274.1"/>
    </source>
</evidence>
<reference evidence="4 6" key="1">
    <citation type="submission" date="2018-06" db="EMBL/GenBank/DDBJ databases">
        <title>Genomic Encyclopedia of Archaeal and Bacterial Type Strains, Phase II (KMG-II): from individual species to whole genera.</title>
        <authorList>
            <person name="Goeker M."/>
        </authorList>
    </citation>
    <scope>NUCLEOTIDE SEQUENCE [LARGE SCALE GENOMIC DNA]</scope>
    <source>
        <strain evidence="4 6">DSM 22686</strain>
    </source>
</reference>
<reference evidence="5 7" key="2">
    <citation type="submission" date="2019-08" db="EMBL/GenBank/DDBJ databases">
        <title>Genome of Algoriphagus ratkowskyi IC026.</title>
        <authorList>
            <person name="Bowman J.P."/>
        </authorList>
    </citation>
    <scope>NUCLEOTIDE SEQUENCE [LARGE SCALE GENOMIC DNA]</scope>
    <source>
        <strain evidence="5 7">IC026</strain>
    </source>
</reference>
<dbReference type="AlphaFoldDB" id="A0A2W7RPP0"/>
<comment type="caution">
    <text evidence="4">The sequence shown here is derived from an EMBL/GenBank/DDBJ whole genome shotgun (WGS) entry which is preliminary data.</text>
</comment>
<dbReference type="SUPFAM" id="SSF52172">
    <property type="entry name" value="CheY-like"/>
    <property type="match status" value="1"/>
</dbReference>
<dbReference type="Pfam" id="PF00072">
    <property type="entry name" value="Response_reg"/>
    <property type="match status" value="1"/>
</dbReference>
<dbReference type="InterPro" id="IPR001789">
    <property type="entry name" value="Sig_transdc_resp-reg_receiver"/>
</dbReference>
<keyword evidence="1 2" id="KW-0597">Phosphoprotein</keyword>
<protein>
    <submittedName>
        <fullName evidence="4 5">Response regulator</fullName>
    </submittedName>
</protein>
<evidence type="ECO:0000259" key="3">
    <source>
        <dbReference type="PROSITE" id="PS50110"/>
    </source>
</evidence>
<feature type="domain" description="Response regulatory" evidence="3">
    <location>
        <begin position="8"/>
        <end position="123"/>
    </location>
</feature>
<dbReference type="SMART" id="SM00448">
    <property type="entry name" value="REC"/>
    <property type="match status" value="1"/>
</dbReference>
<keyword evidence="7" id="KW-1185">Reference proteome</keyword>
<dbReference type="Proteomes" id="UP000249115">
    <property type="component" value="Unassembled WGS sequence"/>
</dbReference>
<evidence type="ECO:0000256" key="1">
    <source>
        <dbReference type="ARBA" id="ARBA00022553"/>
    </source>
</evidence>
<organism evidence="4 6">
    <name type="scientific">Algoriphagus ratkowskyi</name>
    <dbReference type="NCBI Taxonomy" id="57028"/>
    <lineage>
        <taxon>Bacteria</taxon>
        <taxon>Pseudomonadati</taxon>
        <taxon>Bacteroidota</taxon>
        <taxon>Cytophagia</taxon>
        <taxon>Cytophagales</taxon>
        <taxon>Cyclobacteriaceae</taxon>
        <taxon>Algoriphagus</taxon>
    </lineage>
</organism>
<dbReference type="PANTHER" id="PTHR44591">
    <property type="entry name" value="STRESS RESPONSE REGULATOR PROTEIN 1"/>
    <property type="match status" value="1"/>
</dbReference>
<sequence length="123" mass="14026">MKASSVQKILLLDDDRIQKILVEKRLLKIDSGLEFVYFDTPSKALEFLNSESVDLLLVDLNLPEMSGWEFVNEVVKMSPNSIIILQSASVERVHIERVNSDPRISYIFEKPLSESDFKSILGL</sequence>
<name>A0A2W7RPP0_9BACT</name>
<dbReference type="Gene3D" id="3.40.50.2300">
    <property type="match status" value="1"/>
</dbReference>
<evidence type="ECO:0000313" key="6">
    <source>
        <dbReference type="Proteomes" id="UP000249115"/>
    </source>
</evidence>
<dbReference type="PROSITE" id="PS50110">
    <property type="entry name" value="RESPONSE_REGULATORY"/>
    <property type="match status" value="1"/>
</dbReference>
<dbReference type="RefSeq" id="WP_086500605.1">
    <property type="nucleotide sequence ID" value="NZ_MSSV01000004.1"/>
</dbReference>
<dbReference type="EMBL" id="VORV01000005">
    <property type="protein sequence ID" value="TXD78274.1"/>
    <property type="molecule type" value="Genomic_DNA"/>
</dbReference>
<evidence type="ECO:0000313" key="4">
    <source>
        <dbReference type="EMBL" id="PZX60470.1"/>
    </source>
</evidence>
<dbReference type="EMBL" id="QKZU01000002">
    <property type="protein sequence ID" value="PZX60470.1"/>
    <property type="molecule type" value="Genomic_DNA"/>
</dbReference>
<dbReference type="InterPro" id="IPR050595">
    <property type="entry name" value="Bact_response_regulator"/>
</dbReference>
<gene>
    <name evidence="5" type="ORF">ESW18_09575</name>
    <name evidence="4" type="ORF">LV84_00749</name>
</gene>
<evidence type="ECO:0000313" key="7">
    <source>
        <dbReference type="Proteomes" id="UP000321927"/>
    </source>
</evidence>
<dbReference type="PANTHER" id="PTHR44591:SF23">
    <property type="entry name" value="CHEY SUBFAMILY"/>
    <property type="match status" value="1"/>
</dbReference>
<dbReference type="Proteomes" id="UP000321927">
    <property type="component" value="Unassembled WGS sequence"/>
</dbReference>
<accession>A0A2W7RPP0</accession>
<evidence type="ECO:0000256" key="2">
    <source>
        <dbReference type="PROSITE-ProRule" id="PRU00169"/>
    </source>
</evidence>
<proteinExistence type="predicted"/>